<dbReference type="PANTHER" id="PTHR43130">
    <property type="entry name" value="ARAC-FAMILY TRANSCRIPTIONAL REGULATOR"/>
    <property type="match status" value="1"/>
</dbReference>
<dbReference type="PANTHER" id="PTHR43130:SF3">
    <property type="entry name" value="HTH-TYPE TRANSCRIPTIONAL REGULATOR RV1931C"/>
    <property type="match status" value="1"/>
</dbReference>
<dbReference type="SUPFAM" id="SSF52317">
    <property type="entry name" value="Class I glutamine amidotransferase-like"/>
    <property type="match status" value="2"/>
</dbReference>
<dbReference type="Proteomes" id="UP000295560">
    <property type="component" value="Unassembled WGS sequence"/>
</dbReference>
<feature type="signal peptide" evidence="2">
    <location>
        <begin position="1"/>
        <end position="26"/>
    </location>
</feature>
<proteinExistence type="predicted"/>
<keyword evidence="1" id="KW-0472">Membrane</keyword>
<name>A0A4R1HXM8_PSEEN</name>
<keyword evidence="1" id="KW-0812">Transmembrane</keyword>
<keyword evidence="2" id="KW-0732">Signal</keyword>
<feature type="transmembrane region" description="Helical" evidence="1">
    <location>
        <begin position="419"/>
        <end position="437"/>
    </location>
</feature>
<reference evidence="4 5" key="1">
    <citation type="submission" date="2019-03" db="EMBL/GenBank/DDBJ databases">
        <title>Sequencing the genomes of 1000 actinobacteria strains.</title>
        <authorList>
            <person name="Klenk H.-P."/>
        </authorList>
    </citation>
    <scope>NUCLEOTIDE SEQUENCE [LARGE SCALE GENOMIC DNA]</scope>
    <source>
        <strain evidence="4 5">DSM 44969</strain>
    </source>
</reference>
<dbReference type="InterPro" id="IPR052158">
    <property type="entry name" value="INH-QAR"/>
</dbReference>
<evidence type="ECO:0000313" key="4">
    <source>
        <dbReference type="EMBL" id="TCK26241.1"/>
    </source>
</evidence>
<dbReference type="AlphaFoldDB" id="A0A4R1HXM8"/>
<dbReference type="InterPro" id="IPR029062">
    <property type="entry name" value="Class_I_gatase-like"/>
</dbReference>
<evidence type="ECO:0000256" key="2">
    <source>
        <dbReference type="SAM" id="SignalP"/>
    </source>
</evidence>
<dbReference type="Pfam" id="PF01965">
    <property type="entry name" value="DJ-1_PfpI"/>
    <property type="match status" value="1"/>
</dbReference>
<keyword evidence="5" id="KW-1185">Reference proteome</keyword>
<evidence type="ECO:0000259" key="3">
    <source>
        <dbReference type="Pfam" id="PF01965"/>
    </source>
</evidence>
<dbReference type="InterPro" id="IPR002818">
    <property type="entry name" value="DJ-1/PfpI"/>
</dbReference>
<organism evidence="4 5">
    <name type="scientific">Pseudonocardia endophytica</name>
    <dbReference type="NCBI Taxonomy" id="401976"/>
    <lineage>
        <taxon>Bacteria</taxon>
        <taxon>Bacillati</taxon>
        <taxon>Actinomycetota</taxon>
        <taxon>Actinomycetes</taxon>
        <taxon>Pseudonocardiales</taxon>
        <taxon>Pseudonocardiaceae</taxon>
        <taxon>Pseudonocardia</taxon>
    </lineage>
</organism>
<dbReference type="RefSeq" id="WP_132423191.1">
    <property type="nucleotide sequence ID" value="NZ_SMFZ01000001.1"/>
</dbReference>
<sequence>MTARIRRTATILVLLLVALAPAGVTAAVAAPATFASLHVPGPPRPVPPPSARGHDPHLPTAVVVLGNDGAVVSDVLGPYEVLAASGRFNLYTAAPRREPVPLTGGLDLVPDLTLDEVSRRTGPAGPDLLVVPALPADDTPAARAVAGWVAGRSAAGTTLLGVCNGAGLLASAGVLDGRPATAHWSRLGRLRSAFDRVGWVEGRRFVDDGDVVTTGGILSGLDGTLHLVERFAGRDAADRAAAAVGWHRHPGDAPVHAPGGPDPAAILNAGYRLDPDRIGVVLTPGVGELELASVFDVHGGQSLAGRTVALGTAPGAVRSRHGLTFLPRAVLADAAVDLDRLLVPGRDAAADRAVPAPERGPLPEYPHRGDGFAFDDTIADVARTMDRATATWAAKASEMPTDGVRLDGAAWPWTPSATLLALLVGGVLLARGAAGALRAVRRSARHGGGDGTSRPS</sequence>
<comment type="caution">
    <text evidence="4">The sequence shown here is derived from an EMBL/GenBank/DDBJ whole genome shotgun (WGS) entry which is preliminary data.</text>
</comment>
<protein>
    <submittedName>
        <fullName evidence="4">DJ-1/PfpI family protein</fullName>
    </submittedName>
</protein>
<evidence type="ECO:0000313" key="5">
    <source>
        <dbReference type="Proteomes" id="UP000295560"/>
    </source>
</evidence>
<gene>
    <name evidence="4" type="ORF">EV378_2070</name>
</gene>
<accession>A0A4R1HXM8</accession>
<feature type="domain" description="DJ-1/PfpI" evidence="3">
    <location>
        <begin position="62"/>
        <end position="221"/>
    </location>
</feature>
<keyword evidence="1" id="KW-1133">Transmembrane helix</keyword>
<dbReference type="Gene3D" id="3.40.50.880">
    <property type="match status" value="2"/>
</dbReference>
<dbReference type="EMBL" id="SMFZ01000001">
    <property type="protein sequence ID" value="TCK26241.1"/>
    <property type="molecule type" value="Genomic_DNA"/>
</dbReference>
<feature type="chain" id="PRO_5039124749" evidence="2">
    <location>
        <begin position="27"/>
        <end position="456"/>
    </location>
</feature>
<dbReference type="OrthoDB" id="3992151at2"/>
<evidence type="ECO:0000256" key="1">
    <source>
        <dbReference type="SAM" id="Phobius"/>
    </source>
</evidence>